<dbReference type="InterPro" id="IPR003599">
    <property type="entry name" value="Ig_sub"/>
</dbReference>
<evidence type="ECO:0000256" key="4">
    <source>
        <dbReference type="ARBA" id="ARBA00023157"/>
    </source>
</evidence>
<dbReference type="AlphaFoldDB" id="A0A0M3JUA4"/>
<feature type="chain" id="PRO_5043121003" evidence="8">
    <location>
        <begin position="32"/>
        <end position="916"/>
    </location>
</feature>
<accession>A0A0M3JUA4</accession>
<feature type="transmembrane region" description="Helical" evidence="7">
    <location>
        <begin position="868"/>
        <end position="896"/>
    </location>
</feature>
<dbReference type="SMART" id="SM00369">
    <property type="entry name" value="LRR_TYP"/>
    <property type="match status" value="13"/>
</dbReference>
<evidence type="ECO:0000256" key="8">
    <source>
        <dbReference type="SAM" id="SignalP"/>
    </source>
</evidence>
<evidence type="ECO:0000256" key="7">
    <source>
        <dbReference type="SAM" id="Phobius"/>
    </source>
</evidence>
<dbReference type="PROSITE" id="PS50835">
    <property type="entry name" value="IG_LIKE"/>
    <property type="match status" value="3"/>
</dbReference>
<evidence type="ECO:0000256" key="5">
    <source>
        <dbReference type="ARBA" id="ARBA00023180"/>
    </source>
</evidence>
<keyword evidence="7" id="KW-0812">Transmembrane</keyword>
<evidence type="ECO:0000256" key="2">
    <source>
        <dbReference type="ARBA" id="ARBA00022729"/>
    </source>
</evidence>
<dbReference type="Pfam" id="PF13927">
    <property type="entry name" value="Ig_3"/>
    <property type="match status" value="1"/>
</dbReference>
<dbReference type="InterPro" id="IPR001611">
    <property type="entry name" value="Leu-rich_rpt"/>
</dbReference>
<dbReference type="InterPro" id="IPR032675">
    <property type="entry name" value="LRR_dom_sf"/>
</dbReference>
<dbReference type="Gene3D" id="2.60.40.10">
    <property type="entry name" value="Immunoglobulins"/>
    <property type="match status" value="3"/>
</dbReference>
<evidence type="ECO:0000256" key="1">
    <source>
        <dbReference type="ARBA" id="ARBA00022614"/>
    </source>
</evidence>
<dbReference type="FunFam" id="2.60.40.10:FF:000032">
    <property type="entry name" value="palladin isoform X1"/>
    <property type="match status" value="1"/>
</dbReference>
<dbReference type="Pfam" id="PF13855">
    <property type="entry name" value="LRR_8"/>
    <property type="match status" value="4"/>
</dbReference>
<dbReference type="InterPro" id="IPR036179">
    <property type="entry name" value="Ig-like_dom_sf"/>
</dbReference>
<keyword evidence="6" id="KW-0393">Immunoglobulin domain</keyword>
<dbReference type="SUPFAM" id="SSF52058">
    <property type="entry name" value="L domain-like"/>
    <property type="match status" value="2"/>
</dbReference>
<proteinExistence type="predicted"/>
<evidence type="ECO:0000259" key="9">
    <source>
        <dbReference type="PROSITE" id="PS50835"/>
    </source>
</evidence>
<gene>
    <name evidence="10" type="ORF">ASIM_LOCUS11214</name>
</gene>
<dbReference type="WBParaSite" id="ASIM_0001174801-mRNA-1">
    <property type="protein sequence ID" value="ASIM_0001174801-mRNA-1"/>
    <property type="gene ID" value="ASIM_0001174801"/>
</dbReference>
<dbReference type="InterPro" id="IPR000483">
    <property type="entry name" value="Cys-rich_flank_reg_C"/>
</dbReference>
<dbReference type="PANTHER" id="PTHR45842">
    <property type="entry name" value="SYNAPTIC ADHESION-LIKE MOLECULE SALM"/>
    <property type="match status" value="1"/>
</dbReference>
<dbReference type="InterPro" id="IPR050467">
    <property type="entry name" value="LRFN"/>
</dbReference>
<dbReference type="InterPro" id="IPR013098">
    <property type="entry name" value="Ig_I-set"/>
</dbReference>
<keyword evidence="5" id="KW-0325">Glycoprotein</keyword>
<keyword evidence="1" id="KW-0433">Leucine-rich repeat</keyword>
<dbReference type="InterPro" id="IPR003598">
    <property type="entry name" value="Ig_sub2"/>
</dbReference>
<keyword evidence="3" id="KW-0677">Repeat</keyword>
<protein>
    <submittedName>
        <fullName evidence="12">Leucine-rich repeat-containing protein 15</fullName>
    </submittedName>
</protein>
<dbReference type="Pfam" id="PF01462">
    <property type="entry name" value="LRRNT"/>
    <property type="match status" value="1"/>
</dbReference>
<evidence type="ECO:0000313" key="11">
    <source>
        <dbReference type="Proteomes" id="UP000267096"/>
    </source>
</evidence>
<dbReference type="InterPro" id="IPR000372">
    <property type="entry name" value="LRRNT"/>
</dbReference>
<keyword evidence="7" id="KW-0472">Membrane</keyword>
<evidence type="ECO:0000313" key="10">
    <source>
        <dbReference type="EMBL" id="VDK44597.1"/>
    </source>
</evidence>
<dbReference type="SMART" id="SM00409">
    <property type="entry name" value="IG"/>
    <property type="match status" value="3"/>
</dbReference>
<feature type="domain" description="Ig-like" evidence="9">
    <location>
        <begin position="657"/>
        <end position="746"/>
    </location>
</feature>
<reference evidence="10 11" key="2">
    <citation type="submission" date="2018-11" db="EMBL/GenBank/DDBJ databases">
        <authorList>
            <consortium name="Pathogen Informatics"/>
        </authorList>
    </citation>
    <scope>NUCLEOTIDE SEQUENCE [LARGE SCALE GENOMIC DNA]</scope>
</reference>
<dbReference type="SMART" id="SM00408">
    <property type="entry name" value="IGc2"/>
    <property type="match status" value="3"/>
</dbReference>
<organism evidence="12">
    <name type="scientific">Anisakis simplex</name>
    <name type="common">Herring worm</name>
    <dbReference type="NCBI Taxonomy" id="6269"/>
    <lineage>
        <taxon>Eukaryota</taxon>
        <taxon>Metazoa</taxon>
        <taxon>Ecdysozoa</taxon>
        <taxon>Nematoda</taxon>
        <taxon>Chromadorea</taxon>
        <taxon>Rhabditida</taxon>
        <taxon>Spirurina</taxon>
        <taxon>Ascaridomorpha</taxon>
        <taxon>Ascaridoidea</taxon>
        <taxon>Anisakidae</taxon>
        <taxon>Anisakis</taxon>
        <taxon>Anisakis simplex complex</taxon>
    </lineage>
</organism>
<feature type="signal peptide" evidence="8">
    <location>
        <begin position="1"/>
        <end position="31"/>
    </location>
</feature>
<feature type="domain" description="Ig-like" evidence="9">
    <location>
        <begin position="761"/>
        <end position="834"/>
    </location>
</feature>
<dbReference type="InterPro" id="IPR013783">
    <property type="entry name" value="Ig-like_fold"/>
</dbReference>
<keyword evidence="7" id="KW-1133">Transmembrane helix</keyword>
<feature type="domain" description="Ig-like" evidence="9">
    <location>
        <begin position="531"/>
        <end position="652"/>
    </location>
</feature>
<sequence length="916" mass="102671">MLRLSNNVFKLALRTYLLSSVILLLTKESCANRITYERCPTVCHCLDTHVDCSRRSLASIPVMLPSWTTVLFVTSLKRYFRELQGNEITELLPTAFIGLDHLISIDLSDNHIQSFSRLVFAYTPHLQTLILRKNRLSSVPLGIESLNSLHRLDLKGNDISNLTSIDISRLARIDIVDLARNSIRELPQEVFINHAESKITRLDLSNNALSILRPRSFSSLYTLRILRLSRNKIHTVEKNAFDGLISLRSLDISRNRLTRIRALTFNSLISLQNLTISRNLISTLEDGAFWGVEQLQRLIIADNRLTAITGGWLYGMLSLIYLDLSSNSVSWIEPSVWSLCSTIEWLSLASNRLRSLQSLLFKKLSRLQYLSLAYNHIDVLHKSAMSGLDTLASLDLSGNGLAVCVEDGSVLSNSSLPALHTLKFASNRVRIIPLRAFHNFPSLQYLDLSDNPIASIQEGAFEPLHLKQLLMNTSSLVCDCELKWFSNWLFTSGLSRTTISTICLHPSPLQGIDVALIDTSNLTCVDNSPRPRLVNQPSVETKALLGSEVRLECTGYGASPLEMSWKVMRNGRSHILTNDATTEFIFNRSLTTNGSLSLSGIGTADEGRGDFAVEYLHSEVRLSEIAFSDEAEYQCIVRNHYGSAYSLRARIVVMQKPYIVASPSNVSILRGGNVKLRCSARGVPLPVIKWQKDGGNEFPAAVERRLHVKANDDNLYMVNVTLKDAGLYTCLVSNEAGQAQGSAYLNVFDVDFDTRFDEQNVQTSSTVLFNCSTTHMKPPLSIVWYHNEQQIEPRTAPSRFVFMLNQQVLVITEVRASDSGLYSCELMVGNDMLSRQTSKLIVDQSAEDNSKKRLDEFDSRQPKQQEHFLLLVILFAFIVFVSLVTVVALACTLLICCTSRSRNPKRSSSYRTVKVS</sequence>
<dbReference type="SUPFAM" id="SSF48726">
    <property type="entry name" value="Immunoglobulin"/>
    <property type="match status" value="3"/>
</dbReference>
<dbReference type="SMART" id="SM00082">
    <property type="entry name" value="LRRCT"/>
    <property type="match status" value="1"/>
</dbReference>
<evidence type="ECO:0000256" key="3">
    <source>
        <dbReference type="ARBA" id="ARBA00022737"/>
    </source>
</evidence>
<dbReference type="EMBL" id="UYRR01031050">
    <property type="protein sequence ID" value="VDK44597.1"/>
    <property type="molecule type" value="Genomic_DNA"/>
</dbReference>
<dbReference type="InterPro" id="IPR007110">
    <property type="entry name" value="Ig-like_dom"/>
</dbReference>
<keyword evidence="11" id="KW-1185">Reference proteome</keyword>
<name>A0A0M3JUA4_ANISI</name>
<dbReference type="FunFam" id="3.80.10.10:FF:001164">
    <property type="entry name" value="GH01279p"/>
    <property type="match status" value="1"/>
</dbReference>
<dbReference type="PROSITE" id="PS51450">
    <property type="entry name" value="LRR"/>
    <property type="match status" value="4"/>
</dbReference>
<evidence type="ECO:0000313" key="12">
    <source>
        <dbReference type="WBParaSite" id="ASIM_0001174801-mRNA-1"/>
    </source>
</evidence>
<keyword evidence="2 8" id="KW-0732">Signal</keyword>
<dbReference type="CDD" id="cd00096">
    <property type="entry name" value="Ig"/>
    <property type="match status" value="1"/>
</dbReference>
<dbReference type="Pfam" id="PF07679">
    <property type="entry name" value="I-set"/>
    <property type="match status" value="1"/>
</dbReference>
<keyword evidence="4" id="KW-1015">Disulfide bond</keyword>
<reference evidence="12" key="1">
    <citation type="submission" date="2017-02" db="UniProtKB">
        <authorList>
            <consortium name="WormBaseParasite"/>
        </authorList>
    </citation>
    <scope>IDENTIFICATION</scope>
</reference>
<dbReference type="Proteomes" id="UP000267096">
    <property type="component" value="Unassembled WGS sequence"/>
</dbReference>
<dbReference type="InterPro" id="IPR003591">
    <property type="entry name" value="Leu-rich_rpt_typical-subtyp"/>
</dbReference>
<evidence type="ECO:0000256" key="6">
    <source>
        <dbReference type="ARBA" id="ARBA00023319"/>
    </source>
</evidence>
<dbReference type="SMART" id="SM00013">
    <property type="entry name" value="LRRNT"/>
    <property type="match status" value="1"/>
</dbReference>
<dbReference type="PANTHER" id="PTHR45842:SF21">
    <property type="entry name" value="IG-LIKE DOMAIN-CONTAINING PROTEIN"/>
    <property type="match status" value="1"/>
</dbReference>
<dbReference type="OrthoDB" id="5917255at2759"/>
<dbReference type="Gene3D" id="3.80.10.10">
    <property type="entry name" value="Ribonuclease Inhibitor"/>
    <property type="match status" value="4"/>
</dbReference>